<dbReference type="Pfam" id="PF13649">
    <property type="entry name" value="Methyltransf_25"/>
    <property type="match status" value="1"/>
</dbReference>
<accession>A0A5E5BKE4</accession>
<evidence type="ECO:0000313" key="4">
    <source>
        <dbReference type="EMBL" id="VVE86174.1"/>
    </source>
</evidence>
<evidence type="ECO:0000259" key="3">
    <source>
        <dbReference type="Pfam" id="PF13649"/>
    </source>
</evidence>
<dbReference type="GO" id="GO:0032259">
    <property type="term" value="P:methylation"/>
    <property type="evidence" value="ECO:0007669"/>
    <property type="project" value="UniProtKB-KW"/>
</dbReference>
<dbReference type="Proteomes" id="UP000382040">
    <property type="component" value="Unassembled WGS sequence"/>
</dbReference>
<dbReference type="PANTHER" id="PTHR43861">
    <property type="entry name" value="TRANS-ACONITATE 2-METHYLTRANSFERASE-RELATED"/>
    <property type="match status" value="1"/>
</dbReference>
<protein>
    <submittedName>
        <fullName evidence="4">Putative methyltransferase</fullName>
    </submittedName>
</protein>
<sequence length="210" mass="23840">MTLTPHDLEQISTLTLQHYNANADDFREGTRDHDVTQNIAALLRHIDVVPPFTILDFGCGPGRDLKTFTALGHCAVGLDGAERFVSMARDETGCEVWQQDFLHLELPDARFDGIFANAVLFHVPSQDLPRVLGQLHKTLKPGGVLFSSNPRGTNQEGWHHGRYGTFHDLDAWRRYMANAGFVELEHYYRPDGLPREQQPWLASVWRRPVV</sequence>
<gene>
    <name evidence="4" type="ORF">PBR20603_00093</name>
</gene>
<keyword evidence="2 4" id="KW-0808">Transferase</keyword>
<evidence type="ECO:0000256" key="1">
    <source>
        <dbReference type="ARBA" id="ARBA00022603"/>
    </source>
</evidence>
<dbReference type="EMBL" id="CABPST010000001">
    <property type="protein sequence ID" value="VVE86174.1"/>
    <property type="molecule type" value="Genomic_DNA"/>
</dbReference>
<organism evidence="4 5">
    <name type="scientific">Pandoraea bronchicola</name>
    <dbReference type="NCBI Taxonomy" id="2508287"/>
    <lineage>
        <taxon>Bacteria</taxon>
        <taxon>Pseudomonadati</taxon>
        <taxon>Pseudomonadota</taxon>
        <taxon>Betaproteobacteria</taxon>
        <taxon>Burkholderiales</taxon>
        <taxon>Burkholderiaceae</taxon>
        <taxon>Pandoraea</taxon>
    </lineage>
</organism>
<feature type="domain" description="Methyltransferase" evidence="3">
    <location>
        <begin position="54"/>
        <end position="143"/>
    </location>
</feature>
<dbReference type="PANTHER" id="PTHR43861:SF1">
    <property type="entry name" value="TRANS-ACONITATE 2-METHYLTRANSFERASE"/>
    <property type="match status" value="1"/>
</dbReference>
<dbReference type="GO" id="GO:0008168">
    <property type="term" value="F:methyltransferase activity"/>
    <property type="evidence" value="ECO:0007669"/>
    <property type="project" value="UniProtKB-KW"/>
</dbReference>
<dbReference type="OrthoDB" id="9804312at2"/>
<reference evidence="4 5" key="1">
    <citation type="submission" date="2019-08" db="EMBL/GenBank/DDBJ databases">
        <authorList>
            <person name="Peeters C."/>
        </authorList>
    </citation>
    <scope>NUCLEOTIDE SEQUENCE [LARGE SCALE GENOMIC DNA]</scope>
    <source>
        <strain evidence="4 5">LMG 20603</strain>
    </source>
</reference>
<evidence type="ECO:0000313" key="5">
    <source>
        <dbReference type="Proteomes" id="UP000382040"/>
    </source>
</evidence>
<keyword evidence="5" id="KW-1185">Reference proteome</keyword>
<dbReference type="InterPro" id="IPR041698">
    <property type="entry name" value="Methyltransf_25"/>
</dbReference>
<proteinExistence type="predicted"/>
<dbReference type="CDD" id="cd02440">
    <property type="entry name" value="AdoMet_MTases"/>
    <property type="match status" value="1"/>
</dbReference>
<keyword evidence="1 4" id="KW-0489">Methyltransferase</keyword>
<name>A0A5E5BKE4_9BURK</name>
<dbReference type="Gene3D" id="3.40.50.150">
    <property type="entry name" value="Vaccinia Virus protein VP39"/>
    <property type="match status" value="1"/>
</dbReference>
<dbReference type="AlphaFoldDB" id="A0A5E5BKE4"/>
<dbReference type="SUPFAM" id="SSF53335">
    <property type="entry name" value="S-adenosyl-L-methionine-dependent methyltransferases"/>
    <property type="match status" value="1"/>
</dbReference>
<dbReference type="InterPro" id="IPR029063">
    <property type="entry name" value="SAM-dependent_MTases_sf"/>
</dbReference>
<dbReference type="RefSeq" id="WP_150557605.1">
    <property type="nucleotide sequence ID" value="NZ_CABPST010000001.1"/>
</dbReference>
<evidence type="ECO:0000256" key="2">
    <source>
        <dbReference type="ARBA" id="ARBA00022679"/>
    </source>
</evidence>